<organism evidence="1 2">
    <name type="scientific">Solea senegalensis</name>
    <name type="common">Senegalese sole</name>
    <dbReference type="NCBI Taxonomy" id="28829"/>
    <lineage>
        <taxon>Eukaryota</taxon>
        <taxon>Metazoa</taxon>
        <taxon>Chordata</taxon>
        <taxon>Craniata</taxon>
        <taxon>Vertebrata</taxon>
        <taxon>Euteleostomi</taxon>
        <taxon>Actinopterygii</taxon>
        <taxon>Neopterygii</taxon>
        <taxon>Teleostei</taxon>
        <taxon>Neoteleostei</taxon>
        <taxon>Acanthomorphata</taxon>
        <taxon>Carangaria</taxon>
        <taxon>Pleuronectiformes</taxon>
        <taxon>Pleuronectoidei</taxon>
        <taxon>Soleidae</taxon>
        <taxon>Solea</taxon>
    </lineage>
</organism>
<proteinExistence type="predicted"/>
<dbReference type="EMBL" id="JAGKHQ010000012">
    <property type="protein sequence ID" value="KAG7501612.1"/>
    <property type="molecule type" value="Genomic_DNA"/>
</dbReference>
<protein>
    <submittedName>
        <fullName evidence="1">Uncharacterized protein</fullName>
    </submittedName>
</protein>
<name>A0AAV6RBF6_SOLSE</name>
<evidence type="ECO:0000313" key="1">
    <source>
        <dbReference type="EMBL" id="KAG7501612.1"/>
    </source>
</evidence>
<comment type="caution">
    <text evidence="1">The sequence shown here is derived from an EMBL/GenBank/DDBJ whole genome shotgun (WGS) entry which is preliminary data.</text>
</comment>
<evidence type="ECO:0000313" key="2">
    <source>
        <dbReference type="Proteomes" id="UP000693946"/>
    </source>
</evidence>
<dbReference type="AlphaFoldDB" id="A0AAV6RBF6"/>
<gene>
    <name evidence="1" type="ORF">JOB18_003541</name>
</gene>
<sequence>MLFISPCSPMRTRPNNRYRLRVIYRRKTKDLIGNQSLDTFTDNVNDNDKGNISPVNNVGQVNCTSLQLVFALFVDDTTVAAAAAAAATPPSPDIAVLITVFKEQKSSKNCNNYMVSFTHLLLQN</sequence>
<accession>A0AAV6RBF6</accession>
<keyword evidence="2" id="KW-1185">Reference proteome</keyword>
<dbReference type="Proteomes" id="UP000693946">
    <property type="component" value="Linkage Group LG2"/>
</dbReference>
<reference evidence="1 2" key="1">
    <citation type="journal article" date="2021" name="Sci. Rep.">
        <title>Chromosome anchoring in Senegalese sole (Solea senegalensis) reveals sex-associated markers and genome rearrangements in flatfish.</title>
        <authorList>
            <person name="Guerrero-Cozar I."/>
            <person name="Gomez-Garrido J."/>
            <person name="Berbel C."/>
            <person name="Martinez-Blanch J.F."/>
            <person name="Alioto T."/>
            <person name="Claros M.G."/>
            <person name="Gagnaire P.A."/>
            <person name="Manchado M."/>
        </authorList>
    </citation>
    <scope>NUCLEOTIDE SEQUENCE [LARGE SCALE GENOMIC DNA]</scope>
    <source>
        <strain evidence="1">Sse05_10M</strain>
    </source>
</reference>